<sequence length="186" mass="21509">MKRTIYPFGMTTIFAIISIFAIAQKKDDKLKLDEFDQKGNDFTTAKTTTEIDNPNTVLYKISIKAPQDFVKTYPRITGEKWEILKDGYVVSFVVDSIWIKNYYDKKGRWLHCIAQYKEAKLPRDVRAAVKSIYYDFSITVINEVNTKKNNKEPVYFVHLQSGDIFKIIKVSEGALEDVTLTKNSID</sequence>
<dbReference type="EMBL" id="BJYT01000061">
    <property type="protein sequence ID" value="GEO12300.1"/>
    <property type="molecule type" value="Genomic_DNA"/>
</dbReference>
<dbReference type="RefSeq" id="WP_147206418.1">
    <property type="nucleotide sequence ID" value="NZ_BJYT01000061.1"/>
</dbReference>
<dbReference type="OrthoDB" id="667707at2"/>
<dbReference type="AlphaFoldDB" id="A0A512BJZ5"/>
<keyword evidence="3" id="KW-1185">Reference proteome</keyword>
<evidence type="ECO:0000313" key="3">
    <source>
        <dbReference type="Proteomes" id="UP000321513"/>
    </source>
</evidence>
<gene>
    <name evidence="2" type="ORF">SAE01_47960</name>
</gene>
<keyword evidence="1" id="KW-1133">Transmembrane helix</keyword>
<proteinExistence type="predicted"/>
<comment type="caution">
    <text evidence="2">The sequence shown here is derived from an EMBL/GenBank/DDBJ whole genome shotgun (WGS) entry which is preliminary data.</text>
</comment>
<accession>A0A512BJZ5</accession>
<organism evidence="2 3">
    <name type="scientific">Segetibacter aerophilus</name>
    <dbReference type="NCBI Taxonomy" id="670293"/>
    <lineage>
        <taxon>Bacteria</taxon>
        <taxon>Pseudomonadati</taxon>
        <taxon>Bacteroidota</taxon>
        <taxon>Chitinophagia</taxon>
        <taxon>Chitinophagales</taxon>
        <taxon>Chitinophagaceae</taxon>
        <taxon>Segetibacter</taxon>
    </lineage>
</organism>
<keyword evidence="1" id="KW-0812">Transmembrane</keyword>
<reference evidence="2 3" key="1">
    <citation type="submission" date="2019-07" db="EMBL/GenBank/DDBJ databases">
        <title>Whole genome shotgun sequence of Segetibacter aerophilus NBRC 106135.</title>
        <authorList>
            <person name="Hosoyama A."/>
            <person name="Uohara A."/>
            <person name="Ohji S."/>
            <person name="Ichikawa N."/>
        </authorList>
    </citation>
    <scope>NUCLEOTIDE SEQUENCE [LARGE SCALE GENOMIC DNA]</scope>
    <source>
        <strain evidence="2 3">NBRC 106135</strain>
    </source>
</reference>
<evidence type="ECO:0000256" key="1">
    <source>
        <dbReference type="SAM" id="Phobius"/>
    </source>
</evidence>
<protein>
    <submittedName>
        <fullName evidence="2">Uncharacterized protein</fullName>
    </submittedName>
</protein>
<keyword evidence="1" id="KW-0472">Membrane</keyword>
<name>A0A512BJZ5_9BACT</name>
<dbReference type="Gene3D" id="3.10.450.360">
    <property type="match status" value="1"/>
</dbReference>
<dbReference type="Proteomes" id="UP000321513">
    <property type="component" value="Unassembled WGS sequence"/>
</dbReference>
<evidence type="ECO:0000313" key="2">
    <source>
        <dbReference type="EMBL" id="GEO12300.1"/>
    </source>
</evidence>
<dbReference type="SUPFAM" id="SSF160574">
    <property type="entry name" value="BT0923-like"/>
    <property type="match status" value="1"/>
</dbReference>
<feature type="transmembrane region" description="Helical" evidence="1">
    <location>
        <begin position="6"/>
        <end position="23"/>
    </location>
</feature>